<organism evidence="2 3">
    <name type="scientific">Solitalea longa</name>
    <dbReference type="NCBI Taxonomy" id="2079460"/>
    <lineage>
        <taxon>Bacteria</taxon>
        <taxon>Pseudomonadati</taxon>
        <taxon>Bacteroidota</taxon>
        <taxon>Sphingobacteriia</taxon>
        <taxon>Sphingobacteriales</taxon>
        <taxon>Sphingobacteriaceae</taxon>
        <taxon>Solitalea</taxon>
    </lineage>
</organism>
<dbReference type="Pfam" id="PF13715">
    <property type="entry name" value="CarbopepD_reg_2"/>
    <property type="match status" value="1"/>
</dbReference>
<keyword evidence="1" id="KW-0732">Signal</keyword>
<proteinExistence type="predicted"/>
<feature type="signal peptide" evidence="1">
    <location>
        <begin position="1"/>
        <end position="24"/>
    </location>
</feature>
<dbReference type="RefSeq" id="WP_103788163.1">
    <property type="nucleotide sequence ID" value="NZ_PQVF01000003.1"/>
</dbReference>
<comment type="caution">
    <text evidence="2">The sequence shown here is derived from an EMBL/GenBank/DDBJ whole genome shotgun (WGS) entry which is preliminary data.</text>
</comment>
<reference evidence="2 3" key="1">
    <citation type="submission" date="2018-01" db="EMBL/GenBank/DDBJ databases">
        <authorList>
            <person name="Gaut B.S."/>
            <person name="Morton B.R."/>
            <person name="Clegg M.T."/>
            <person name="Duvall M.R."/>
        </authorList>
    </citation>
    <scope>NUCLEOTIDE SEQUENCE [LARGE SCALE GENOMIC DNA]</scope>
    <source>
        <strain evidence="2 3">HR-AV</strain>
    </source>
</reference>
<evidence type="ECO:0000313" key="2">
    <source>
        <dbReference type="EMBL" id="POY38033.1"/>
    </source>
</evidence>
<dbReference type="EMBL" id="PQVF01000003">
    <property type="protein sequence ID" value="POY38033.1"/>
    <property type="molecule type" value="Genomic_DNA"/>
</dbReference>
<name>A0A2S5A7E5_9SPHI</name>
<dbReference type="InterPro" id="IPR008969">
    <property type="entry name" value="CarboxyPept-like_regulatory"/>
</dbReference>
<dbReference type="OrthoDB" id="983143at2"/>
<gene>
    <name evidence="2" type="ORF">C3K47_05785</name>
</gene>
<keyword evidence="3" id="KW-1185">Reference proteome</keyword>
<sequence>MNYKSFSLKLLLLFLFCLPSLANAQWVLKGKVVDEQYGDPLPGASISLLKVKGKGTIAGADGSFTIVLPQYISDSLEVNFVGYKRKIIELPKSNKDTLVIKVVPDAVMLSEYIVSSKREDPAYDIIREALRKRKFNNCDKLNAYEYESYSRVESYMNSADSSSIQNMRIFKEMRQKAKELNVPKDSAGHSLIPIVAAETYSNVYQLNNPHATREDVVGKNIKGIGIDDIDAAGELLTGKLNNYNFYRNYIRILSKDFSSPLGDGCIFNYKYKLKADSDLVEGYWCYRIDIKPHNPAALAFTGTIWLSLDDLALVKADLRTSKKTTINFIENLRIDQILTKTNDTWMPLRTLSKAEVVDPQHLLPRLHISYLTLNSNFSVNNAHAAAFYEQSLGDSVVPEIDLERRKFVVNANGVNSAPTAVFTQIDAMRNLSAVKQNVKLATVISTMHYTTGKVDIGPVTRLAMWNNIEGFRPGFAMRTNQYFHKNWQLSGSIAYGIQDEQIKYYSEAVYRNRDKNNSIWGASVNYDILPLNLVGENNSEWVNGNAFMREIYSTTTRWGKVSDRSPFYQQQYKFWFETDLNESLRQKISFVNTGLDEANDYELHEGNSLTYSEMLIETSFLKTRKKIRMKNNRQINVGGMEFPRITLWLAAGIKGLFKGQYNYQKVYTNITQKNINVAGLGHSFFQVNAGYVFSKAPFPLLRTHQGNESYLLYDRGFNQMKYAEFVSDHYVALNWNHSFDSPLCDRIPVMAQLSRYFGCRTSVYTGLVFGGLREENQKLLNEWESKTPMGLKSLTFDKPYVEVGASIDNIFRFLSVGYFERLSYNIAGEASGGIKLAAKVSL</sequence>
<protein>
    <recommendedName>
        <fullName evidence="4">Carboxypeptidase-like regulatory domain-containing protein</fullName>
    </recommendedName>
</protein>
<evidence type="ECO:0000313" key="3">
    <source>
        <dbReference type="Proteomes" id="UP000236893"/>
    </source>
</evidence>
<dbReference type="Pfam" id="PF18939">
    <property type="entry name" value="DUF5686"/>
    <property type="match status" value="2"/>
</dbReference>
<accession>A0A2S5A7E5</accession>
<evidence type="ECO:0008006" key="4">
    <source>
        <dbReference type="Google" id="ProtNLM"/>
    </source>
</evidence>
<dbReference type="SUPFAM" id="SSF49464">
    <property type="entry name" value="Carboxypeptidase regulatory domain-like"/>
    <property type="match status" value="1"/>
</dbReference>
<dbReference type="AlphaFoldDB" id="A0A2S5A7E5"/>
<evidence type="ECO:0000256" key="1">
    <source>
        <dbReference type="SAM" id="SignalP"/>
    </source>
</evidence>
<dbReference type="InterPro" id="IPR043741">
    <property type="entry name" value="DUF5686"/>
</dbReference>
<dbReference type="Proteomes" id="UP000236893">
    <property type="component" value="Unassembled WGS sequence"/>
</dbReference>
<feature type="chain" id="PRO_5015627088" description="Carboxypeptidase-like regulatory domain-containing protein" evidence="1">
    <location>
        <begin position="25"/>
        <end position="842"/>
    </location>
</feature>